<comment type="caution">
    <text evidence="9">The sequence shown here is derived from an EMBL/GenBank/DDBJ whole genome shotgun (WGS) entry which is preliminary data.</text>
</comment>
<accession>A0ABV2KU10</accession>
<evidence type="ECO:0000259" key="7">
    <source>
        <dbReference type="Pfam" id="PF06271"/>
    </source>
</evidence>
<evidence type="ECO:0000256" key="4">
    <source>
        <dbReference type="ARBA" id="ARBA00022989"/>
    </source>
</evidence>
<keyword evidence="2" id="KW-1003">Cell membrane</keyword>
<gene>
    <name evidence="9" type="ORF">ABID56_001159</name>
</gene>
<proteinExistence type="predicted"/>
<dbReference type="InterPro" id="IPR010432">
    <property type="entry name" value="RDD"/>
</dbReference>
<dbReference type="GO" id="GO:0003746">
    <property type="term" value="F:translation elongation factor activity"/>
    <property type="evidence" value="ECO:0007669"/>
    <property type="project" value="UniProtKB-KW"/>
</dbReference>
<evidence type="ECO:0000256" key="1">
    <source>
        <dbReference type="ARBA" id="ARBA00004651"/>
    </source>
</evidence>
<evidence type="ECO:0000313" key="9">
    <source>
        <dbReference type="EMBL" id="MET3683069.1"/>
    </source>
</evidence>
<keyword evidence="10" id="KW-1185">Reference proteome</keyword>
<feature type="transmembrane region" description="Helical" evidence="6">
    <location>
        <begin position="165"/>
        <end position="184"/>
    </location>
</feature>
<evidence type="ECO:0000256" key="5">
    <source>
        <dbReference type="ARBA" id="ARBA00023136"/>
    </source>
</evidence>
<keyword evidence="9" id="KW-0648">Protein biosynthesis</keyword>
<comment type="subcellular location">
    <subcellularLocation>
        <location evidence="1">Cell membrane</location>
        <topology evidence="1">Multi-pass membrane protein</topology>
    </subcellularLocation>
</comment>
<evidence type="ECO:0000256" key="3">
    <source>
        <dbReference type="ARBA" id="ARBA00022692"/>
    </source>
</evidence>
<evidence type="ECO:0000313" key="10">
    <source>
        <dbReference type="Proteomes" id="UP001549167"/>
    </source>
</evidence>
<keyword evidence="5 6" id="KW-0472">Membrane</keyword>
<protein>
    <submittedName>
        <fullName evidence="9">RDD family membrane protein YckC/RNA polymerase subunit RPABC4/transcription elongation factor Spt4</fullName>
    </submittedName>
</protein>
<dbReference type="PANTHER" id="PTHR36115:SF9">
    <property type="entry name" value="LMO1584 PROTEIN"/>
    <property type="match status" value="1"/>
</dbReference>
<dbReference type="Pfam" id="PF06271">
    <property type="entry name" value="RDD"/>
    <property type="match status" value="1"/>
</dbReference>
<dbReference type="Proteomes" id="UP001549167">
    <property type="component" value="Unassembled WGS sequence"/>
</dbReference>
<keyword evidence="4 6" id="KW-1133">Transmembrane helix</keyword>
<dbReference type="Pfam" id="PF12773">
    <property type="entry name" value="DZR"/>
    <property type="match status" value="1"/>
</dbReference>
<feature type="transmembrane region" description="Helical" evidence="6">
    <location>
        <begin position="70"/>
        <end position="94"/>
    </location>
</feature>
<keyword evidence="3 6" id="KW-0812">Transmembrane</keyword>
<dbReference type="PANTHER" id="PTHR36115">
    <property type="entry name" value="PROLINE-RICH ANTIGEN HOMOLOG-RELATED"/>
    <property type="match status" value="1"/>
</dbReference>
<evidence type="ECO:0000256" key="6">
    <source>
        <dbReference type="SAM" id="Phobius"/>
    </source>
</evidence>
<reference evidence="9 10" key="1">
    <citation type="submission" date="2024-06" db="EMBL/GenBank/DDBJ databases">
        <title>Genomic Encyclopedia of Type Strains, Phase IV (KMG-IV): sequencing the most valuable type-strain genomes for metagenomic binning, comparative biology and taxonomic classification.</title>
        <authorList>
            <person name="Goeker M."/>
        </authorList>
    </citation>
    <scope>NUCLEOTIDE SEQUENCE [LARGE SCALE GENOMIC DNA]</scope>
    <source>
        <strain evidence="9 10">DSM 23520</strain>
    </source>
</reference>
<dbReference type="InterPro" id="IPR025874">
    <property type="entry name" value="DZR"/>
</dbReference>
<sequence>MYCRECGHHVSEKTEICPNCGVRPLNSHHFCQSCGSETSEKQEMCVQCGERLQQARPGSQYYAGFWLRTVAYLLDGIILAIPMFLIGSIIVVLMMSSDPYSAPSDEAFAAFETWAFLIGLVFNALYTGIFHASKWQATPGKKMIGIKVTDMNGNRISFARGFGRGLALNLSAFTLYIGFMMAGFTSKKQALHDMIARTLVIRSR</sequence>
<feature type="domain" description="RDD" evidence="7">
    <location>
        <begin position="62"/>
        <end position="196"/>
    </location>
</feature>
<name>A0ABV2KU10_9BACI</name>
<dbReference type="RefSeq" id="WP_354219664.1">
    <property type="nucleotide sequence ID" value="NZ_JBEPMX010000004.1"/>
</dbReference>
<dbReference type="InterPro" id="IPR051791">
    <property type="entry name" value="Pra-immunoreactive"/>
</dbReference>
<evidence type="ECO:0000256" key="2">
    <source>
        <dbReference type="ARBA" id="ARBA00022475"/>
    </source>
</evidence>
<organism evidence="9 10">
    <name type="scientific">Alkalibacillus flavidus</name>
    <dbReference type="NCBI Taxonomy" id="546021"/>
    <lineage>
        <taxon>Bacteria</taxon>
        <taxon>Bacillati</taxon>
        <taxon>Bacillota</taxon>
        <taxon>Bacilli</taxon>
        <taxon>Bacillales</taxon>
        <taxon>Bacillaceae</taxon>
        <taxon>Alkalibacillus</taxon>
    </lineage>
</organism>
<keyword evidence="9" id="KW-0251">Elongation factor</keyword>
<feature type="domain" description="DZANK-type" evidence="8">
    <location>
        <begin position="3"/>
        <end position="49"/>
    </location>
</feature>
<evidence type="ECO:0000259" key="8">
    <source>
        <dbReference type="Pfam" id="PF12773"/>
    </source>
</evidence>
<feature type="transmembrane region" description="Helical" evidence="6">
    <location>
        <begin position="114"/>
        <end position="133"/>
    </location>
</feature>
<dbReference type="EMBL" id="JBEPMX010000004">
    <property type="protein sequence ID" value="MET3683069.1"/>
    <property type="molecule type" value="Genomic_DNA"/>
</dbReference>